<comment type="similarity">
    <text evidence="2">Belongs to the isochorismate synthase family.</text>
</comment>
<feature type="region of interest" description="Disordered" evidence="6">
    <location>
        <begin position="97"/>
        <end position="118"/>
    </location>
</feature>
<evidence type="ECO:0000313" key="8">
    <source>
        <dbReference type="EMBL" id="GAC68142.1"/>
    </source>
</evidence>
<dbReference type="PANTHER" id="PTHR42839">
    <property type="entry name" value="ISOCHORISMATE SYNTHASE ENTC"/>
    <property type="match status" value="1"/>
</dbReference>
<dbReference type="SUPFAM" id="SSF56322">
    <property type="entry name" value="ADC synthase"/>
    <property type="match status" value="1"/>
</dbReference>
<dbReference type="InterPro" id="IPR015890">
    <property type="entry name" value="Chorismate_C"/>
</dbReference>
<dbReference type="Proteomes" id="UP000011666">
    <property type="component" value="Unassembled WGS sequence"/>
</dbReference>
<evidence type="ECO:0000256" key="1">
    <source>
        <dbReference type="ARBA" id="ARBA00000799"/>
    </source>
</evidence>
<reference evidence="8 9" key="1">
    <citation type="submission" date="2013-01" db="EMBL/GenBank/DDBJ databases">
        <title>Whole genome shotgun sequence of Gordonia soli NBRC 108243.</title>
        <authorList>
            <person name="Isaki-Nakamura S."/>
            <person name="Hosoyama A."/>
            <person name="Tsuchikane K."/>
            <person name="Ando Y."/>
            <person name="Baba S."/>
            <person name="Ohji S."/>
            <person name="Hamada M."/>
            <person name="Tamura T."/>
            <person name="Yamazoe A."/>
            <person name="Yamazaki S."/>
            <person name="Fujita N."/>
        </authorList>
    </citation>
    <scope>NUCLEOTIDE SEQUENCE [LARGE SCALE GENOMIC DNA]</scope>
    <source>
        <strain evidence="8 9">NBRC 108243</strain>
    </source>
</reference>
<dbReference type="Pfam" id="PF00425">
    <property type="entry name" value="Chorismate_bind"/>
    <property type="match status" value="1"/>
</dbReference>
<evidence type="ECO:0000256" key="4">
    <source>
        <dbReference type="ARBA" id="ARBA00023235"/>
    </source>
</evidence>
<comment type="catalytic activity">
    <reaction evidence="1">
        <text>chorismate = isochorismate</text>
        <dbReference type="Rhea" id="RHEA:18985"/>
        <dbReference type="ChEBI" id="CHEBI:29748"/>
        <dbReference type="ChEBI" id="CHEBI:29780"/>
        <dbReference type="EC" id="5.4.4.2"/>
    </reaction>
</comment>
<protein>
    <recommendedName>
        <fullName evidence="3">isochorismate synthase</fullName>
        <ecNumber evidence="3">5.4.4.2</ecNumber>
    </recommendedName>
    <alternativeName>
        <fullName evidence="5">Isochorismate mutase</fullName>
    </alternativeName>
</protein>
<dbReference type="eggNOG" id="COG1169">
    <property type="taxonomic scope" value="Bacteria"/>
</dbReference>
<evidence type="ECO:0000256" key="6">
    <source>
        <dbReference type="SAM" id="MobiDB-lite"/>
    </source>
</evidence>
<dbReference type="Gene3D" id="3.60.120.10">
    <property type="entry name" value="Anthranilate synthase"/>
    <property type="match status" value="1"/>
</dbReference>
<evidence type="ECO:0000313" key="9">
    <source>
        <dbReference type="Proteomes" id="UP000011666"/>
    </source>
</evidence>
<name>M0QL46_9ACTN</name>
<sequence>MDGVPPVPTDPDRHPVADADPDVHAELDPDTVFVLSRPHGTVVARGVAAGFSDVGAAQAALADGSASAVVGALPFDTADAPTLIAPESVAVTDTPLPGITPTPHGIVTESTHPSPDEHRRRVAEVVERIRRGDAEKVVLARSVDVRVTPRVEIGELLGALAGGNPEHNAFAVDLDRDGSRWLLGASPELLVRKRGREVTCHPYAGTAARGADSASDDAAAAALTASTKDRVEHAHVVDHLRDRLARWCTDVEAPTEPQLTATGELWHLATPIRATVRDEATTVLDLALDLGPTPAVGGTPRDAAVDIIAETEEPRRFYAGAVGWCDANGDGEWMVAIRCVEVAADREQLRMWAGGGLVAASDPDAELAETTAKLRTVRSALGITDV</sequence>
<dbReference type="InterPro" id="IPR005801">
    <property type="entry name" value="ADC_synthase"/>
</dbReference>
<gene>
    <name evidence="8" type="ORF">GS4_11_04140</name>
</gene>
<feature type="domain" description="Chorismate-utilising enzyme C-terminal" evidence="7">
    <location>
        <begin position="116"/>
        <end position="373"/>
    </location>
</feature>
<dbReference type="InterPro" id="IPR004561">
    <property type="entry name" value="IsoChor_synthase"/>
</dbReference>
<dbReference type="STRING" id="1223545.GS4_11_04140"/>
<dbReference type="GO" id="GO:0008909">
    <property type="term" value="F:isochorismate synthase activity"/>
    <property type="evidence" value="ECO:0007669"/>
    <property type="project" value="UniProtKB-EC"/>
</dbReference>
<evidence type="ECO:0000256" key="5">
    <source>
        <dbReference type="ARBA" id="ARBA00041564"/>
    </source>
</evidence>
<organism evidence="8 9">
    <name type="scientific">Gordonia soli NBRC 108243</name>
    <dbReference type="NCBI Taxonomy" id="1223545"/>
    <lineage>
        <taxon>Bacteria</taxon>
        <taxon>Bacillati</taxon>
        <taxon>Actinomycetota</taxon>
        <taxon>Actinomycetes</taxon>
        <taxon>Mycobacteriales</taxon>
        <taxon>Gordoniaceae</taxon>
        <taxon>Gordonia</taxon>
    </lineage>
</organism>
<feature type="region of interest" description="Disordered" evidence="6">
    <location>
        <begin position="1"/>
        <end position="21"/>
    </location>
</feature>
<dbReference type="PANTHER" id="PTHR42839:SF2">
    <property type="entry name" value="ISOCHORISMATE SYNTHASE ENTC"/>
    <property type="match status" value="1"/>
</dbReference>
<comment type="caution">
    <text evidence="8">The sequence shown here is derived from an EMBL/GenBank/DDBJ whole genome shotgun (WGS) entry which is preliminary data.</text>
</comment>
<evidence type="ECO:0000259" key="7">
    <source>
        <dbReference type="Pfam" id="PF00425"/>
    </source>
</evidence>
<dbReference type="AlphaFoldDB" id="M0QL46"/>
<keyword evidence="9" id="KW-1185">Reference proteome</keyword>
<proteinExistence type="inferred from homology"/>
<dbReference type="EMBL" id="BANX01000011">
    <property type="protein sequence ID" value="GAC68142.1"/>
    <property type="molecule type" value="Genomic_DNA"/>
</dbReference>
<evidence type="ECO:0000256" key="3">
    <source>
        <dbReference type="ARBA" id="ARBA00012824"/>
    </source>
</evidence>
<accession>M0QL46</accession>
<dbReference type="NCBIfam" id="TIGR00543">
    <property type="entry name" value="isochor_syn"/>
    <property type="match status" value="1"/>
</dbReference>
<dbReference type="EC" id="5.4.4.2" evidence="3"/>
<feature type="compositionally biased region" description="Basic and acidic residues" evidence="6">
    <location>
        <begin position="10"/>
        <end position="21"/>
    </location>
</feature>
<evidence type="ECO:0000256" key="2">
    <source>
        <dbReference type="ARBA" id="ARBA00005297"/>
    </source>
</evidence>
<keyword evidence="4" id="KW-0413">Isomerase</keyword>